<evidence type="ECO:0000256" key="2">
    <source>
        <dbReference type="ARBA" id="ARBA00022857"/>
    </source>
</evidence>
<dbReference type="SUPFAM" id="SSF51735">
    <property type="entry name" value="NAD(P)-binding Rossmann-fold domains"/>
    <property type="match status" value="1"/>
</dbReference>
<dbReference type="VEuPathDB" id="FungiDB:ATCC64974_63220"/>
<sequence length="332" mass="36563">MVKFFQPQPKIDPLPTGIDLTGKTAVITGATAGLGLEVTKQLLRLRLSTAILAVRNVSKGEACIESLLQDRGIHTDNPKPTIKVMELDMDRYDSVQQFAKTLREEVPVVDLLILNAGVASLNFERSPSGHERVTQVNYCSNMLLVAELLPHLEAGAEQTGSPARISWVGSRSHESPSFEKKAPIEADEGVLEHMDKKEAFAPFQRYSDTKLLCVLFMYSLAPRLDPKKVIINMMCPGMVNTGMSNMLPLHLRLIINVIKAIRARPVEVGGWVILNAALVAGPESHGQFLADKVITDKPAIVTSPMGQEIQTKLWEETVTELSKLTTLPPQFH</sequence>
<organism evidence="4 5">
    <name type="scientific">Aspergillus niger</name>
    <dbReference type="NCBI Taxonomy" id="5061"/>
    <lineage>
        <taxon>Eukaryota</taxon>
        <taxon>Fungi</taxon>
        <taxon>Dikarya</taxon>
        <taxon>Ascomycota</taxon>
        <taxon>Pezizomycotina</taxon>
        <taxon>Eurotiomycetes</taxon>
        <taxon>Eurotiomycetidae</taxon>
        <taxon>Eurotiales</taxon>
        <taxon>Aspergillaceae</taxon>
        <taxon>Aspergillus</taxon>
        <taxon>Aspergillus subgen. Circumdati</taxon>
    </lineage>
</organism>
<dbReference type="OrthoDB" id="542013at2759"/>
<accession>A0A100IUG8</accession>
<dbReference type="Pfam" id="PF00106">
    <property type="entry name" value="adh_short"/>
    <property type="match status" value="1"/>
</dbReference>
<protein>
    <submittedName>
        <fullName evidence="4">Short-chain dehydrogenase/reductase family protein</fullName>
    </submittedName>
</protein>
<proteinExistence type="inferred from homology"/>
<evidence type="ECO:0000256" key="3">
    <source>
        <dbReference type="ARBA" id="ARBA00023002"/>
    </source>
</evidence>
<dbReference type="Gene3D" id="3.40.50.720">
    <property type="entry name" value="NAD(P)-binding Rossmann-like Domain"/>
    <property type="match status" value="1"/>
</dbReference>
<keyword evidence="3" id="KW-0560">Oxidoreductase</keyword>
<dbReference type="PRINTS" id="PR00081">
    <property type="entry name" value="GDHRDH"/>
</dbReference>
<dbReference type="InterPro" id="IPR036291">
    <property type="entry name" value="NAD(P)-bd_dom_sf"/>
</dbReference>
<dbReference type="EMBL" id="BCMY01000032">
    <property type="protein sequence ID" value="GAQ47574.1"/>
    <property type="molecule type" value="Genomic_DNA"/>
</dbReference>
<reference evidence="5" key="1">
    <citation type="journal article" date="2016" name="Genome Announc.">
        <title>Draft genome sequence of Aspergillus niger strain An76.</title>
        <authorList>
            <person name="Gong W."/>
            <person name="Cheng Z."/>
            <person name="Zhang H."/>
            <person name="Liu L."/>
            <person name="Gao P."/>
            <person name="Wang L."/>
        </authorList>
    </citation>
    <scope>NUCLEOTIDE SEQUENCE [LARGE SCALE GENOMIC DNA]</scope>
    <source>
        <strain evidence="5">An76</strain>
    </source>
</reference>
<dbReference type="PANTHER" id="PTHR24320">
    <property type="entry name" value="RETINOL DEHYDROGENASE"/>
    <property type="match status" value="1"/>
</dbReference>
<dbReference type="AlphaFoldDB" id="A0A100IUG8"/>
<dbReference type="PANTHER" id="PTHR24320:SF252">
    <property type="entry name" value="DEHYDROGENASE_REDUCTASE FAMILY PROTEIN, PUTATIVE (AFU_ORTHOLOGUE AFUA_3G08550)-RELATED"/>
    <property type="match status" value="1"/>
</dbReference>
<dbReference type="VEuPathDB" id="FungiDB:M747DRAFT_144294"/>
<dbReference type="OMA" id="MMCPGMV"/>
<comment type="caution">
    <text evidence="4">The sequence shown here is derived from an EMBL/GenBank/DDBJ whole genome shotgun (WGS) entry which is preliminary data.</text>
</comment>
<gene>
    <name evidence="4" type="ORF">ABL_10235</name>
</gene>
<evidence type="ECO:0000313" key="5">
    <source>
        <dbReference type="Proteomes" id="UP000068243"/>
    </source>
</evidence>
<keyword evidence="2" id="KW-0521">NADP</keyword>
<dbReference type="VEuPathDB" id="FungiDB:ASPNIDRAFT2_1090478"/>
<name>A0A100IUG8_ASPNG</name>
<dbReference type="VEuPathDB" id="FungiDB:An10g00170"/>
<dbReference type="InterPro" id="IPR002347">
    <property type="entry name" value="SDR_fam"/>
</dbReference>
<dbReference type="PaxDb" id="5061-CADANGAP00008100"/>
<dbReference type="GO" id="GO:0016491">
    <property type="term" value="F:oxidoreductase activity"/>
    <property type="evidence" value="ECO:0007669"/>
    <property type="project" value="UniProtKB-KW"/>
</dbReference>
<comment type="similarity">
    <text evidence="1">Belongs to the short-chain dehydrogenases/reductases (SDR) family.</text>
</comment>
<dbReference type="Proteomes" id="UP000068243">
    <property type="component" value="Unassembled WGS sequence"/>
</dbReference>
<evidence type="ECO:0000313" key="4">
    <source>
        <dbReference type="EMBL" id="GAQ47574.1"/>
    </source>
</evidence>
<evidence type="ECO:0000256" key="1">
    <source>
        <dbReference type="ARBA" id="ARBA00006484"/>
    </source>
</evidence>